<dbReference type="GO" id="GO:0046872">
    <property type="term" value="F:metal ion binding"/>
    <property type="evidence" value="ECO:0007669"/>
    <property type="project" value="UniProtKB-KW"/>
</dbReference>
<evidence type="ECO:0000256" key="1">
    <source>
        <dbReference type="ARBA" id="ARBA00001970"/>
    </source>
</evidence>
<dbReference type="SUPFAM" id="SSF54909">
    <property type="entry name" value="Dimeric alpha+beta barrel"/>
    <property type="match status" value="1"/>
</dbReference>
<keyword evidence="5" id="KW-0560">Oxidoreductase</keyword>
<evidence type="ECO:0000259" key="9">
    <source>
        <dbReference type="Pfam" id="PF21105"/>
    </source>
</evidence>
<dbReference type="GO" id="GO:0004601">
    <property type="term" value="F:peroxidase activity"/>
    <property type="evidence" value="ECO:0007669"/>
    <property type="project" value="UniProtKB-KW"/>
</dbReference>
<keyword evidence="3" id="KW-0349">Heme</keyword>
<dbReference type="PANTHER" id="PTHR30521">
    <property type="entry name" value="DEFERROCHELATASE/PEROXIDASE"/>
    <property type="match status" value="1"/>
</dbReference>
<dbReference type="AlphaFoldDB" id="A0A0C2XN06"/>
<dbReference type="Pfam" id="PF21105">
    <property type="entry name" value="DyP_N"/>
    <property type="match status" value="1"/>
</dbReference>
<evidence type="ECO:0000256" key="5">
    <source>
        <dbReference type="ARBA" id="ARBA00023002"/>
    </source>
</evidence>
<feature type="domain" description="DyP dimeric alpha+beta barrel" evidence="9">
    <location>
        <begin position="99"/>
        <end position="247"/>
    </location>
</feature>
<keyword evidence="8" id="KW-0732">Signal</keyword>
<reference evidence="11" key="2">
    <citation type="submission" date="2015-01" db="EMBL/GenBank/DDBJ databases">
        <title>Evolutionary Origins and Diversification of the Mycorrhizal Mutualists.</title>
        <authorList>
            <consortium name="DOE Joint Genome Institute"/>
            <consortium name="Mycorrhizal Genomics Consortium"/>
            <person name="Kohler A."/>
            <person name="Kuo A."/>
            <person name="Nagy L.G."/>
            <person name="Floudas D."/>
            <person name="Copeland A."/>
            <person name="Barry K.W."/>
            <person name="Cichocki N."/>
            <person name="Veneault-Fourrey C."/>
            <person name="LaButti K."/>
            <person name="Lindquist E.A."/>
            <person name="Lipzen A."/>
            <person name="Lundell T."/>
            <person name="Morin E."/>
            <person name="Murat C."/>
            <person name="Riley R."/>
            <person name="Ohm R."/>
            <person name="Sun H."/>
            <person name="Tunlid A."/>
            <person name="Henrissat B."/>
            <person name="Grigoriev I.V."/>
            <person name="Hibbett D.S."/>
            <person name="Martin F."/>
        </authorList>
    </citation>
    <scope>NUCLEOTIDE SEQUENCE [LARGE SCALE GENOMIC DNA]</scope>
    <source>
        <strain evidence="11">MAFF 305830</strain>
    </source>
</reference>
<evidence type="ECO:0000313" key="11">
    <source>
        <dbReference type="Proteomes" id="UP000054097"/>
    </source>
</evidence>
<dbReference type="PROSITE" id="PS51404">
    <property type="entry name" value="DYP_PEROXIDASE"/>
    <property type="match status" value="1"/>
</dbReference>
<dbReference type="OrthoDB" id="3207336at2759"/>
<reference evidence="10 11" key="1">
    <citation type="submission" date="2014-04" db="EMBL/GenBank/DDBJ databases">
        <authorList>
            <consortium name="DOE Joint Genome Institute"/>
            <person name="Kuo A."/>
            <person name="Zuccaro A."/>
            <person name="Kohler A."/>
            <person name="Nagy L.G."/>
            <person name="Floudas D."/>
            <person name="Copeland A."/>
            <person name="Barry K.W."/>
            <person name="Cichocki N."/>
            <person name="Veneault-Fourrey C."/>
            <person name="LaButti K."/>
            <person name="Lindquist E.A."/>
            <person name="Lipzen A."/>
            <person name="Lundell T."/>
            <person name="Morin E."/>
            <person name="Murat C."/>
            <person name="Sun H."/>
            <person name="Tunlid A."/>
            <person name="Henrissat B."/>
            <person name="Grigoriev I.V."/>
            <person name="Hibbett D.S."/>
            <person name="Martin F."/>
            <person name="Nordberg H.P."/>
            <person name="Cantor M.N."/>
            <person name="Hua S.X."/>
        </authorList>
    </citation>
    <scope>NUCLEOTIDE SEQUENCE [LARGE SCALE GENOMIC DNA]</scope>
    <source>
        <strain evidence="10 11">MAFF 305830</strain>
    </source>
</reference>
<dbReference type="Proteomes" id="UP000054097">
    <property type="component" value="Unassembled WGS sequence"/>
</dbReference>
<evidence type="ECO:0000256" key="3">
    <source>
        <dbReference type="ARBA" id="ARBA00022617"/>
    </source>
</evidence>
<comment type="cofactor">
    <cofactor evidence="1">
        <name>heme b</name>
        <dbReference type="ChEBI" id="CHEBI:60344"/>
    </cofactor>
</comment>
<feature type="signal peptide" evidence="8">
    <location>
        <begin position="1"/>
        <end position="19"/>
    </location>
</feature>
<dbReference type="InterPro" id="IPR011008">
    <property type="entry name" value="Dimeric_a/b-barrel"/>
</dbReference>
<organism evidence="10 11">
    <name type="scientific">Serendipita vermifera MAFF 305830</name>
    <dbReference type="NCBI Taxonomy" id="933852"/>
    <lineage>
        <taxon>Eukaryota</taxon>
        <taxon>Fungi</taxon>
        <taxon>Dikarya</taxon>
        <taxon>Basidiomycota</taxon>
        <taxon>Agaricomycotina</taxon>
        <taxon>Agaricomycetes</taxon>
        <taxon>Sebacinales</taxon>
        <taxon>Serendipitaceae</taxon>
        <taxon>Serendipita</taxon>
    </lineage>
</organism>
<keyword evidence="2" id="KW-0575">Peroxidase</keyword>
<dbReference type="STRING" id="933852.A0A0C2XN06"/>
<keyword evidence="4" id="KW-0479">Metal-binding</keyword>
<dbReference type="GO" id="GO:0020037">
    <property type="term" value="F:heme binding"/>
    <property type="evidence" value="ECO:0007669"/>
    <property type="project" value="InterPro"/>
</dbReference>
<evidence type="ECO:0000313" key="10">
    <source>
        <dbReference type="EMBL" id="KIM30377.1"/>
    </source>
</evidence>
<keyword evidence="6" id="KW-0408">Iron</keyword>
<dbReference type="HOGENOM" id="CLU_015125_2_0_1"/>
<evidence type="ECO:0000256" key="8">
    <source>
        <dbReference type="SAM" id="SignalP"/>
    </source>
</evidence>
<evidence type="ECO:0000256" key="7">
    <source>
        <dbReference type="ARBA" id="ARBA00025737"/>
    </source>
</evidence>
<name>A0A0C2XN06_SERVB</name>
<accession>A0A0C2XN06</accession>
<protein>
    <recommendedName>
        <fullName evidence="9">DyP dimeric alpha+beta barrel domain-containing protein</fullName>
    </recommendedName>
</protein>
<evidence type="ECO:0000256" key="4">
    <source>
        <dbReference type="ARBA" id="ARBA00022723"/>
    </source>
</evidence>
<dbReference type="GO" id="GO:0005829">
    <property type="term" value="C:cytosol"/>
    <property type="evidence" value="ECO:0007669"/>
    <property type="project" value="TreeGrafter"/>
</dbReference>
<evidence type="ECO:0000256" key="6">
    <source>
        <dbReference type="ARBA" id="ARBA00023004"/>
    </source>
</evidence>
<dbReference type="InterPro" id="IPR006314">
    <property type="entry name" value="Dyp_peroxidase"/>
</dbReference>
<evidence type="ECO:0000256" key="2">
    <source>
        <dbReference type="ARBA" id="ARBA00022559"/>
    </source>
</evidence>
<sequence length="437" mass="46685">MHIAFLEVLIALSVRTALAAPQLGITIGTGGIGTFTFPTATPTTTVKVPTTTTFQIPPSDTWGLGDVSRITDIFANITGLPPLPDPTTVVNHGDLNVENIQGDILIGMRKQVELFFFFSINNPSSFKSKLRNTLLSQITTTLELLSISTQPVVSLNIAFSQAGLTKLGKTDNLRDALFSNGQQSDANNLGDPGTTNWVNAFLGKKIHGVFLIASDTSNSISTEVSAIESLFGSDITKQYSLQGNIRPPPFAGHEMFGYLDGVSQPAVSGFNFNPAPGQQVIAPGVILTGNDGDTRGGLRPSWTKDGSFLVFRQLKQLVPEFNKFLSDNAPTVNGLTRAQSIDLLGARMVGRWKSIDQGFQFIQSVWENNEAFPPGKNIDPGVDPINGAKGGSSRTATGLSAADTSKKITMNKDFVVSRGGEYFFAPSISAIRDVISA</sequence>
<gene>
    <name evidence="10" type="ORF">M408DRAFT_7496</name>
</gene>
<dbReference type="PANTHER" id="PTHR30521:SF4">
    <property type="entry name" value="DEFERROCHELATASE"/>
    <property type="match status" value="1"/>
</dbReference>
<dbReference type="InterPro" id="IPR049509">
    <property type="entry name" value="DyP_N"/>
</dbReference>
<keyword evidence="11" id="KW-1185">Reference proteome</keyword>
<proteinExistence type="inferred from homology"/>
<comment type="similarity">
    <text evidence="7">Belongs to the DyP-type peroxidase family.</text>
</comment>
<feature type="chain" id="PRO_5002159049" description="DyP dimeric alpha+beta barrel domain-containing protein" evidence="8">
    <location>
        <begin position="20"/>
        <end position="437"/>
    </location>
</feature>
<dbReference type="EMBL" id="KN824284">
    <property type="protein sequence ID" value="KIM30377.1"/>
    <property type="molecule type" value="Genomic_DNA"/>
</dbReference>